<comment type="caution">
    <text evidence="1">The sequence shown here is derived from an EMBL/GenBank/DDBJ whole genome shotgun (WGS) entry which is preliminary data.</text>
</comment>
<keyword evidence="2" id="KW-1185">Reference proteome</keyword>
<sequence length="103" mass="11933">MRIQSILSLFFVFAVAANALPAVELRSDTVPMAREEEPEVIELERYSPEPQRANSPDWRREPQRGNAPDWKREPQRGNAPDWKREPQRGNAPDWKREAEGNPV</sequence>
<reference evidence="1" key="1">
    <citation type="submission" date="2022-09" db="EMBL/GenBank/DDBJ databases">
        <title>A Global Phylogenomic Analysis of the Shiitake Genus Lentinula.</title>
        <authorList>
            <consortium name="DOE Joint Genome Institute"/>
            <person name="Sierra-Patev S."/>
            <person name="Min B."/>
            <person name="Naranjo-Ortiz M."/>
            <person name="Looney B."/>
            <person name="Konkel Z."/>
            <person name="Slot J.C."/>
            <person name="Sakamoto Y."/>
            <person name="Steenwyk J.L."/>
            <person name="Rokas A."/>
            <person name="Carro J."/>
            <person name="Camarero S."/>
            <person name="Ferreira P."/>
            <person name="Molpeceres G."/>
            <person name="Ruiz-Duenas F.J."/>
            <person name="Serrano A."/>
            <person name="Henrissat B."/>
            <person name="Drula E."/>
            <person name="Hughes K.W."/>
            <person name="Mata J.L."/>
            <person name="Ishikawa N.K."/>
            <person name="Vargas-Isla R."/>
            <person name="Ushijima S."/>
            <person name="Smith C.A."/>
            <person name="Ahrendt S."/>
            <person name="Andreopoulos W."/>
            <person name="He G."/>
            <person name="Labutti K."/>
            <person name="Lipzen A."/>
            <person name="Ng V."/>
            <person name="Riley R."/>
            <person name="Sandor L."/>
            <person name="Barry K."/>
            <person name="Martinez A.T."/>
            <person name="Xiao Y."/>
            <person name="Gibbons J.G."/>
            <person name="Terashima K."/>
            <person name="Grigoriev I.V."/>
            <person name="Hibbett D.S."/>
        </authorList>
    </citation>
    <scope>NUCLEOTIDE SEQUENCE</scope>
    <source>
        <strain evidence="1">TMI1499</strain>
    </source>
</reference>
<proteinExistence type="predicted"/>
<accession>A0ACC1UE66</accession>
<name>A0ACC1UE66_9AGAR</name>
<dbReference type="EMBL" id="MU794957">
    <property type="protein sequence ID" value="KAJ3814964.1"/>
    <property type="molecule type" value="Genomic_DNA"/>
</dbReference>
<evidence type="ECO:0000313" key="1">
    <source>
        <dbReference type="EMBL" id="KAJ3814964.1"/>
    </source>
</evidence>
<dbReference type="Proteomes" id="UP001163835">
    <property type="component" value="Unassembled WGS sequence"/>
</dbReference>
<protein>
    <submittedName>
        <fullName evidence="1">Uncharacterized protein</fullName>
    </submittedName>
</protein>
<evidence type="ECO:0000313" key="2">
    <source>
        <dbReference type="Proteomes" id="UP001163835"/>
    </source>
</evidence>
<gene>
    <name evidence="1" type="ORF">F5876DRAFT_72472</name>
</gene>
<organism evidence="1 2">
    <name type="scientific">Lentinula aff. lateritia</name>
    <dbReference type="NCBI Taxonomy" id="2804960"/>
    <lineage>
        <taxon>Eukaryota</taxon>
        <taxon>Fungi</taxon>
        <taxon>Dikarya</taxon>
        <taxon>Basidiomycota</taxon>
        <taxon>Agaricomycotina</taxon>
        <taxon>Agaricomycetes</taxon>
        <taxon>Agaricomycetidae</taxon>
        <taxon>Agaricales</taxon>
        <taxon>Marasmiineae</taxon>
        <taxon>Omphalotaceae</taxon>
        <taxon>Lentinula</taxon>
    </lineage>
</organism>